<feature type="domain" description="HTH DNA binding" evidence="2">
    <location>
        <begin position="316"/>
        <end position="370"/>
    </location>
</feature>
<name>A0ABV6JP31_9PROT</name>
<sequence length="374" mass="39967">MRDEFDDEGFEDEAEETGWPSARPAARPAVENAARLLAPLAAAEDALSRLDAAAGAAPEAVREGLVARLSFAEAAGWLAAVSVTLHPRDLALRAERLTGSYSAAAFAGRLPHVLTETAQALHDLPEQFEDEPRVEQALTLARLLQRLATLRSTDPLDSPSALSRALRSLGDSAWPSAAHSPAAALPEFNRWRRDWLAAGREAAPLLAAAEGVAVWMREAGQGDSAVPQLGQGVFLAAVLLRRRGRLRHVPLVFWAGPRRLGPVLRGPLDDPAGWPLAFLGRVREAALRGLDELDRLNEVAQRAAVLAASGRKSSSLGRVVELALRRPVITAPLLAAKLALTHQGALLLLNRLVAEGVLREATGRKSFRAFVVAG</sequence>
<dbReference type="InterPro" id="IPR021068">
    <property type="entry name" value="HTH_DNA-bd"/>
</dbReference>
<comment type="caution">
    <text evidence="3">The sequence shown here is derived from an EMBL/GenBank/DDBJ whole genome shotgun (WGS) entry which is preliminary data.</text>
</comment>
<dbReference type="RefSeq" id="WP_377042786.1">
    <property type="nucleotide sequence ID" value="NZ_JBHLUN010000002.1"/>
</dbReference>
<evidence type="ECO:0000313" key="4">
    <source>
        <dbReference type="Proteomes" id="UP001589865"/>
    </source>
</evidence>
<dbReference type="Proteomes" id="UP001589865">
    <property type="component" value="Unassembled WGS sequence"/>
</dbReference>
<protein>
    <submittedName>
        <fullName evidence="3">Helix-turn-helix domain-containing protein</fullName>
    </submittedName>
</protein>
<dbReference type="EMBL" id="JBHLUN010000002">
    <property type="protein sequence ID" value="MFC0407095.1"/>
    <property type="molecule type" value="Genomic_DNA"/>
</dbReference>
<organism evidence="3 4">
    <name type="scientific">Roseomonas elaeocarpi</name>
    <dbReference type="NCBI Taxonomy" id="907779"/>
    <lineage>
        <taxon>Bacteria</taxon>
        <taxon>Pseudomonadati</taxon>
        <taxon>Pseudomonadota</taxon>
        <taxon>Alphaproteobacteria</taxon>
        <taxon>Acetobacterales</taxon>
        <taxon>Roseomonadaceae</taxon>
        <taxon>Roseomonas</taxon>
    </lineage>
</organism>
<proteinExistence type="predicted"/>
<dbReference type="Pfam" id="PF11972">
    <property type="entry name" value="HTH_13"/>
    <property type="match status" value="1"/>
</dbReference>
<reference evidence="3 4" key="1">
    <citation type="submission" date="2024-09" db="EMBL/GenBank/DDBJ databases">
        <authorList>
            <person name="Sun Q."/>
            <person name="Mori K."/>
        </authorList>
    </citation>
    <scope>NUCLEOTIDE SEQUENCE [LARGE SCALE GENOMIC DNA]</scope>
    <source>
        <strain evidence="3 4">TBRC 5777</strain>
    </source>
</reference>
<evidence type="ECO:0000313" key="3">
    <source>
        <dbReference type="EMBL" id="MFC0407095.1"/>
    </source>
</evidence>
<gene>
    <name evidence="3" type="ORF">ACFFGY_02465</name>
</gene>
<evidence type="ECO:0000256" key="1">
    <source>
        <dbReference type="SAM" id="MobiDB-lite"/>
    </source>
</evidence>
<feature type="compositionally biased region" description="Acidic residues" evidence="1">
    <location>
        <begin position="1"/>
        <end position="16"/>
    </location>
</feature>
<evidence type="ECO:0000259" key="2">
    <source>
        <dbReference type="Pfam" id="PF11972"/>
    </source>
</evidence>
<feature type="region of interest" description="Disordered" evidence="1">
    <location>
        <begin position="1"/>
        <end position="26"/>
    </location>
</feature>
<keyword evidence="4" id="KW-1185">Reference proteome</keyword>
<accession>A0ABV6JP31</accession>